<dbReference type="EMBL" id="JACKWZ010000021">
    <property type="protein sequence ID" value="KAF9421914.1"/>
    <property type="molecule type" value="Genomic_DNA"/>
</dbReference>
<keyword evidence="5" id="KW-1185">Reference proteome</keyword>
<evidence type="ECO:0000256" key="1">
    <source>
        <dbReference type="ARBA" id="ARBA00005771"/>
    </source>
</evidence>
<dbReference type="Pfam" id="PF00685">
    <property type="entry name" value="Sulfotransfer_1"/>
    <property type="match status" value="7"/>
</dbReference>
<sequence length="2372" mass="278791">VLLCEYLSSKKILSTGTTLTQELVWLLANDCDFETALAVPITHRYPFLEIFMFYIEWKKERLANIHQVEESKRENLIKAMEVMTQPVLEKLASMPSPRFVKTHLPMCCLNPTIVDTAKVVYVARDPRDIAVSAYHHARLFTVFDFGGTFKEFWHLFTNNRFPMTPYLEHVKEAWNLRHHPNILFLFYEELTKDLKASINRVADFLGKQVTEEQMARLCDHLSFENFKKNKSVNYEGLRDYGLMTPRKDEVKREVGVTTLMRRCRNKLRNGSRTTLRILTCAFLQQNDHNYIVSFKMGEQNGGSNFPYEIEELKPEIRAELAKYYASEPDFVTIGPKKYVFLRPYLEDVENVYNMSLRPSDIFVVTYQRSGTTWTQELVWLLANDFDYETAAKIPITERYPFLELFMFFNKKWQQDLLERHEDKDKALALIEKIAKPVSERLRVAPSPRFIKSHLPMCLLPPKILDTAKVVYVARDPRDVAVSCYHHSKLFKVLDFPSPFKDFWNLFIRNLFTETPFFEHIKEAWELRHHPNMLFLFYEDLIKDLPAAIRRVADFLGKEVTPAQMARLCDHLSFENFKKNDSVNYEELREYGVLSSEEKFMRKGKAGGWRAYFDEEMTQQAEKWIEDNLKDTDLRFPTEFIFRYDKNTHPDASNSARVGPKGYIVNKVFKKDSANIYNMPLRPSDIFVTSYQRSGTTWTQELVWLLASDLDYEKALAVPLIERYSFLEMFMFVPDAGLESFIKTVSTNSENFNKEKMMGLVNWLGTPVSRALATTPSPRFIKSHLPMSLLPPKLLDTAKMVYIARDPRDVVVSYYHHTRLFMLTGFNGTFKEFWHLFHQMPLTPYFEHVKEAWEKRHDPNMLFLFYEDLSKNLPDAVKRVANFLGKKLDDVQTAALCDHLSIENFKKNKSVNFEEFRALGMLAKDEAFVRKVSLIVRVSCTEVSYQVSRMGEQKDLPFPYDTKELDPEEEELITVNLGKMPTSYVKLGPKGYMVLKPYMKDAANIYNMPLRPTDVFVASYQRSGTTWTQELVWLVANDLNYEKAAEIPLVQRYPFLDGFMFFEPEKKELYADIVSETADENFDREKYMAMMEFLAQPVSPLLAAAPLTQKRFIKTHLPMSLMPPTLLDTAKVIYVARDPRDVAVSCYHHARLFKLMGPLKGFKNFWEVFYRGLFTLTPYFEHVKEAWEQRHNPNMLFLFYEELSKFEDCLNTKSFQDLPAIINRVADFLGKELNEEQIDRLCDHLSIENFKKNKSVNFEEMRDMGVLAKGETFIRKGKSGGWRDYFDEEMTQQAERWIEENLKDTDLRLPFPFEFKELDPEEEKLIEDNLGPFPTSLIKVGPKGYIAYRPYKRDAANIYNMPLRPTDVFVASYQRSGTTWTQELVWLIVNNFNYEKAAEIPLTHRYPFLDQFMFFEPNEKEKYINVMSKTGENFDEEKYSQVLDILNRPASSTLAEVPLSETRFIKTHLPMSLLPPTLLDTAKVVYVARDPRDVAVSCYYHARLFKMLKPDKSFKDFWNLFHRDLYTLTPFFEHVKEAWEKRNEPNMLFLFYEELSKDLPTSINRVADFFGKKLNEEQMNRLCNHLSIDNFKNNKSVNYEDLREVGVLAKGETFIRKGKSGGWRDHFDEEMTKQAEKWIEDNLKDTDLRFPIKIISTLKAYINLTDRISYEKNIINSIMEEQKDLPFPYEFRELDPEEDKLVKANLGSFPTNFVKVGPKGYMVYRPYVKDAANIYNLPLRANDVFVATYQRSGTTMTQELVWLIENDLNYEAAKVLLAQRFAYLDGFMIYDPEKKEQYESILPNPEKLDIEKYLELLEYYSREGSLLLASIPPTERRFIKTHLPLSLMPPSMLDTVKMVYIARDPRDVAVSSYHHARLLYLINKQSNFKDFWEMFHRGLYTLTPYFEHVKEAWEKRHHPNMLFLFYEDYLKDLRGCITRIADFFGKKLSEEQIQGLCEHLNFEKFKTNGAVNMEDFREIGILADGEYFIRKGQAGGWRDYFDEEMTKQADEWIKDNLKNSDLRNFDTSVKMGSENFPFEIEDLEAGLAKKLMECFTGEMTGYVRVGPKKYFFPQKYKQEAAKIYNMPIKPDDVFVTSYPRSGTTWTQELVWMVANDLDYEKSYATPLTARYPFLEFSICVHPENKKKFIEENSHSQKNLELLEAVTQPGTDQLAKTPSPRFIKSHMPLSLLPPSLLDKAKMVYVARDPRDVAVSFYHLNKVMRTQGYTGDFKTYWNYFIQDLHHWAPYFDHLKEAWEKRDHPNMLFLFYEELSKDLPASVRRVAKFFGKEYSDEQIERLCDHLSIDSFKNNKSVNYDVMKILGIMIPSDQAFIRKGKAGGWRDYFDEEMTQQAEKWIEDNLKDTDLRFPHLNH</sequence>
<protein>
    <recommendedName>
        <fullName evidence="3">Sulfotransferase domain-containing protein</fullName>
    </recommendedName>
</protein>
<evidence type="ECO:0000259" key="3">
    <source>
        <dbReference type="Pfam" id="PF00685"/>
    </source>
</evidence>
<organism evidence="4 5">
    <name type="scientific">Spodoptera exigua</name>
    <name type="common">Beet armyworm</name>
    <name type="synonym">Noctua fulgens</name>
    <dbReference type="NCBI Taxonomy" id="7107"/>
    <lineage>
        <taxon>Eukaryota</taxon>
        <taxon>Metazoa</taxon>
        <taxon>Ecdysozoa</taxon>
        <taxon>Arthropoda</taxon>
        <taxon>Hexapoda</taxon>
        <taxon>Insecta</taxon>
        <taxon>Pterygota</taxon>
        <taxon>Neoptera</taxon>
        <taxon>Endopterygota</taxon>
        <taxon>Lepidoptera</taxon>
        <taxon>Glossata</taxon>
        <taxon>Ditrysia</taxon>
        <taxon>Noctuoidea</taxon>
        <taxon>Noctuidae</taxon>
        <taxon>Amphipyrinae</taxon>
        <taxon>Spodoptera</taxon>
    </lineage>
</organism>
<dbReference type="PANTHER" id="PTHR11783">
    <property type="entry name" value="SULFOTRANSFERASE SULT"/>
    <property type="match status" value="1"/>
</dbReference>
<feature type="domain" description="Sulfotransferase" evidence="3">
    <location>
        <begin position="682"/>
        <end position="930"/>
    </location>
</feature>
<feature type="domain" description="Sulfotransferase" evidence="3">
    <location>
        <begin position="2089"/>
        <end position="2363"/>
    </location>
</feature>
<feature type="domain" description="Sulfotransferase" evidence="3">
    <location>
        <begin position="1011"/>
        <end position="1304"/>
    </location>
</feature>
<dbReference type="GO" id="GO:0008146">
    <property type="term" value="F:sulfotransferase activity"/>
    <property type="evidence" value="ECO:0007669"/>
    <property type="project" value="InterPro"/>
</dbReference>
<evidence type="ECO:0000256" key="2">
    <source>
        <dbReference type="ARBA" id="ARBA00022679"/>
    </source>
</evidence>
<feature type="non-terminal residue" evidence="4">
    <location>
        <position position="2372"/>
    </location>
</feature>
<evidence type="ECO:0000313" key="5">
    <source>
        <dbReference type="Proteomes" id="UP000648187"/>
    </source>
</evidence>
<name>A0A835GSI1_SPOEX</name>
<comment type="caution">
    <text evidence="4">The sequence shown here is derived from an EMBL/GenBank/DDBJ whole genome shotgun (WGS) entry which is preliminary data.</text>
</comment>
<evidence type="ECO:0000313" key="4">
    <source>
        <dbReference type="EMBL" id="KAF9421914.1"/>
    </source>
</evidence>
<feature type="domain" description="Sulfotransferase" evidence="3">
    <location>
        <begin position="1364"/>
        <end position="1645"/>
    </location>
</feature>
<keyword evidence="2" id="KW-0808">Transferase</keyword>
<comment type="similarity">
    <text evidence="1">Belongs to the sulfotransferase 1 family.</text>
</comment>
<gene>
    <name evidence="4" type="ORF">HW555_002354</name>
</gene>
<feature type="domain" description="Sulfotransferase" evidence="3">
    <location>
        <begin position="15"/>
        <end position="239"/>
    </location>
</feature>
<feature type="domain" description="Sulfotransferase" evidence="3">
    <location>
        <begin position="1741"/>
        <end position="2019"/>
    </location>
</feature>
<dbReference type="Gene3D" id="3.40.50.300">
    <property type="entry name" value="P-loop containing nucleotide triphosphate hydrolases"/>
    <property type="match status" value="7"/>
</dbReference>
<accession>A0A835GSI1</accession>
<dbReference type="Proteomes" id="UP000648187">
    <property type="component" value="Unassembled WGS sequence"/>
</dbReference>
<proteinExistence type="inferred from homology"/>
<dbReference type="SUPFAM" id="SSF52540">
    <property type="entry name" value="P-loop containing nucleoside triphosphate hydrolases"/>
    <property type="match status" value="7"/>
</dbReference>
<dbReference type="InterPro" id="IPR000863">
    <property type="entry name" value="Sulfotransferase_dom"/>
</dbReference>
<feature type="domain" description="Sulfotransferase" evidence="3">
    <location>
        <begin position="358"/>
        <end position="631"/>
    </location>
</feature>
<dbReference type="InterPro" id="IPR027417">
    <property type="entry name" value="P-loop_NTPase"/>
</dbReference>
<reference evidence="4" key="1">
    <citation type="submission" date="2020-08" db="EMBL/GenBank/DDBJ databases">
        <title>Spodoptera exigua strain:BAW_Kor-Di-RS1 Genome sequencing and assembly.</title>
        <authorList>
            <person name="Kim J."/>
            <person name="Nam H.Y."/>
            <person name="Kwon M."/>
            <person name="Choi J.H."/>
            <person name="Cho S.R."/>
            <person name="Kim G.-H."/>
        </authorList>
    </citation>
    <scope>NUCLEOTIDE SEQUENCE</scope>
    <source>
        <strain evidence="4">BAW_Kor-Di-RS1</strain>
        <tissue evidence="4">Whole-body</tissue>
    </source>
</reference>